<evidence type="ECO:0000313" key="2">
    <source>
        <dbReference type="EMBL" id="MBK1875374.1"/>
    </source>
</evidence>
<accession>A0A934VPB8</accession>
<reference evidence="2" key="1">
    <citation type="submission" date="2021-01" db="EMBL/GenBank/DDBJ databases">
        <title>Modified the classification status of verrucomicrobia.</title>
        <authorList>
            <person name="Feng X."/>
        </authorList>
    </citation>
    <scope>NUCLEOTIDE SEQUENCE</scope>
    <source>
        <strain evidence="2">KCTC 13126</strain>
    </source>
</reference>
<dbReference type="InterPro" id="IPR004017">
    <property type="entry name" value="Cys_rich_dom"/>
</dbReference>
<feature type="domain" description="Cysteine-rich" evidence="1">
    <location>
        <begin position="141"/>
        <end position="223"/>
    </location>
</feature>
<evidence type="ECO:0000313" key="3">
    <source>
        <dbReference type="Proteomes" id="UP000617628"/>
    </source>
</evidence>
<comment type="caution">
    <text evidence="2">The sequence shown here is derived from an EMBL/GenBank/DDBJ whole genome shotgun (WGS) entry which is preliminary data.</text>
</comment>
<feature type="domain" description="Cysteine-rich" evidence="1">
    <location>
        <begin position="15"/>
        <end position="92"/>
    </location>
</feature>
<dbReference type="GO" id="GO:0016491">
    <property type="term" value="F:oxidoreductase activity"/>
    <property type="evidence" value="ECO:0007669"/>
    <property type="project" value="UniProtKB-ARBA"/>
</dbReference>
<name>A0A934VPB8_9BACT</name>
<proteinExistence type="predicted"/>
<keyword evidence="3" id="KW-1185">Reference proteome</keyword>
<dbReference type="Proteomes" id="UP000617628">
    <property type="component" value="Unassembled WGS sequence"/>
</dbReference>
<dbReference type="GO" id="GO:0005829">
    <property type="term" value="C:cytosol"/>
    <property type="evidence" value="ECO:0007669"/>
    <property type="project" value="TreeGrafter"/>
</dbReference>
<dbReference type="AlphaFoldDB" id="A0A934VPB8"/>
<dbReference type="EMBL" id="JAENIL010000001">
    <property type="protein sequence ID" value="MBK1875374.1"/>
    <property type="molecule type" value="Genomic_DNA"/>
</dbReference>
<organism evidence="2 3">
    <name type="scientific">Pelagicoccus mobilis</name>
    <dbReference type="NCBI Taxonomy" id="415221"/>
    <lineage>
        <taxon>Bacteria</taxon>
        <taxon>Pseudomonadati</taxon>
        <taxon>Verrucomicrobiota</taxon>
        <taxon>Opitutia</taxon>
        <taxon>Puniceicoccales</taxon>
        <taxon>Pelagicoccaceae</taxon>
        <taxon>Pelagicoccus</taxon>
    </lineage>
</organism>
<evidence type="ECO:0000259" key="1">
    <source>
        <dbReference type="Pfam" id="PF02754"/>
    </source>
</evidence>
<dbReference type="Pfam" id="PF02754">
    <property type="entry name" value="CCG"/>
    <property type="match status" value="2"/>
</dbReference>
<protein>
    <submittedName>
        <fullName evidence="2">(Fe-S)-binding protein</fullName>
    </submittedName>
</protein>
<dbReference type="PANTHER" id="PTHR30296:SF0">
    <property type="entry name" value="LACTATE UTILIZATION PROTEIN A"/>
    <property type="match status" value="1"/>
</dbReference>
<sequence>MLATDRVTGTQVQLMMTCLCDTFFDSVAQATVEVLEHVGCTVEVPEAQTCCGQPAFNSGDWDSTRKVARHTCRTFDSSKPTILPSGSCSHMISHGYDLAFEKEDDLSTAQTFAKSSWELCDFLVNGLGIESWPGRFDAKISLHRSCHTRGTQTYQSAVKLLSSIEGVELIEFDESEQCCGFGGTFSVAYPNTSVSMGKLKIEKLTADKPDIVGAVDMACMMHLSGIANKQGRQFNKLHVSEILMKALRNAK</sequence>
<dbReference type="PANTHER" id="PTHR30296">
    <property type="entry name" value="UNCHARACTERIZED PROTEIN YKGE"/>
    <property type="match status" value="1"/>
</dbReference>
<gene>
    <name evidence="2" type="ORF">JIN87_00770</name>
</gene>
<dbReference type="RefSeq" id="WP_200353588.1">
    <property type="nucleotide sequence ID" value="NZ_JAENIL010000001.1"/>
</dbReference>